<dbReference type="Proteomes" id="UP000309992">
    <property type="component" value="Unassembled WGS sequence"/>
</dbReference>
<feature type="transmembrane region" description="Helical" evidence="1">
    <location>
        <begin position="60"/>
        <end position="84"/>
    </location>
</feature>
<evidence type="ECO:0000256" key="1">
    <source>
        <dbReference type="SAM" id="Phobius"/>
    </source>
</evidence>
<accession>A0ABY2RUK7</accession>
<proteinExistence type="predicted"/>
<gene>
    <name evidence="2" type="ORF">FCN18_37250</name>
</gene>
<name>A0ABY2RUK7_9PSEU</name>
<sequence>MPQDTAPGPRSARRRGRASAHLLSALAGLVLTPVGLWALSSGGGRQFARMAEESESGDGAAAALIVGGAALLLVVAALGAVSAAAPLTGGLLWGVAPGLLGIVSPSTVYDALGGLPRWLELGVGTLTLVSLGAVLAVGTLLTGAGLACALLRRRFSPEDGEA</sequence>
<keyword evidence="1" id="KW-1133">Transmembrane helix</keyword>
<feature type="transmembrane region" description="Helical" evidence="1">
    <location>
        <begin position="20"/>
        <end position="40"/>
    </location>
</feature>
<protein>
    <submittedName>
        <fullName evidence="2">Uncharacterized protein</fullName>
    </submittedName>
</protein>
<keyword evidence="1" id="KW-0812">Transmembrane</keyword>
<dbReference type="RefSeq" id="WP_137097396.1">
    <property type="nucleotide sequence ID" value="NZ_SWMS01000048.1"/>
</dbReference>
<feature type="transmembrane region" description="Helical" evidence="1">
    <location>
        <begin position="129"/>
        <end position="151"/>
    </location>
</feature>
<evidence type="ECO:0000313" key="3">
    <source>
        <dbReference type="Proteomes" id="UP000309992"/>
    </source>
</evidence>
<keyword evidence="3" id="KW-1185">Reference proteome</keyword>
<reference evidence="2 3" key="1">
    <citation type="journal article" date="2015" name="Antonie Van Leeuwenhoek">
        <title>Prauserella endophytica sp. nov., an endophytic actinobacterium isolated from Tamarix taklamakanensis.</title>
        <authorList>
            <person name="Liu J.M."/>
            <person name="Habden X."/>
            <person name="Guo L."/>
            <person name="Tuo L."/>
            <person name="Jiang Z.K."/>
            <person name="Liu S.W."/>
            <person name="Liu X.F."/>
            <person name="Chen L."/>
            <person name="Li R.F."/>
            <person name="Zhang Y.Q."/>
            <person name="Sun C.H."/>
        </authorList>
    </citation>
    <scope>NUCLEOTIDE SEQUENCE [LARGE SCALE GENOMIC DNA]</scope>
    <source>
        <strain evidence="2 3">CGMCC 4.7182</strain>
    </source>
</reference>
<feature type="transmembrane region" description="Helical" evidence="1">
    <location>
        <begin position="91"/>
        <end position="109"/>
    </location>
</feature>
<keyword evidence="1" id="KW-0472">Membrane</keyword>
<comment type="caution">
    <text evidence="2">The sequence shown here is derived from an EMBL/GenBank/DDBJ whole genome shotgun (WGS) entry which is preliminary data.</text>
</comment>
<evidence type="ECO:0000313" key="2">
    <source>
        <dbReference type="EMBL" id="TKG59026.1"/>
    </source>
</evidence>
<dbReference type="EMBL" id="SWMS01000048">
    <property type="protein sequence ID" value="TKG59026.1"/>
    <property type="molecule type" value="Genomic_DNA"/>
</dbReference>
<organism evidence="2 3">
    <name type="scientific">Prauserella endophytica</name>
    <dbReference type="NCBI Taxonomy" id="1592324"/>
    <lineage>
        <taxon>Bacteria</taxon>
        <taxon>Bacillati</taxon>
        <taxon>Actinomycetota</taxon>
        <taxon>Actinomycetes</taxon>
        <taxon>Pseudonocardiales</taxon>
        <taxon>Pseudonocardiaceae</taxon>
        <taxon>Prauserella</taxon>
        <taxon>Prauserella coralliicola group</taxon>
    </lineage>
</organism>